<evidence type="ECO:0000256" key="6">
    <source>
        <dbReference type="HAMAP-Rule" id="MF_00031"/>
    </source>
</evidence>
<keyword evidence="8" id="KW-0347">Helicase</keyword>
<dbReference type="Gene3D" id="1.10.150.20">
    <property type="entry name" value="5' to 3' exonuclease, C-terminal subdomain"/>
    <property type="match status" value="1"/>
</dbReference>
<protein>
    <recommendedName>
        <fullName evidence="6">Holliday junction branch migration complex subunit RuvA</fullName>
    </recommendedName>
</protein>
<dbReference type="CDD" id="cd14332">
    <property type="entry name" value="UBA_RuvA_C"/>
    <property type="match status" value="1"/>
</dbReference>
<comment type="caution">
    <text evidence="6">Lacks conserved residue(s) required for the propagation of feature annotation.</text>
</comment>
<dbReference type="SMART" id="SM00278">
    <property type="entry name" value="HhH1"/>
    <property type="match status" value="2"/>
</dbReference>
<dbReference type="Pfam" id="PF01330">
    <property type="entry name" value="RuvA_N"/>
    <property type="match status" value="1"/>
</dbReference>
<evidence type="ECO:0000256" key="4">
    <source>
        <dbReference type="ARBA" id="ARBA00023172"/>
    </source>
</evidence>
<feature type="domain" description="Helix-hairpin-helix DNA-binding motif class 1" evidence="7">
    <location>
        <begin position="107"/>
        <end position="126"/>
    </location>
</feature>
<keyword evidence="2 6" id="KW-0227">DNA damage</keyword>
<keyword evidence="4 6" id="KW-0233">DNA recombination</keyword>
<dbReference type="GO" id="GO:0006310">
    <property type="term" value="P:DNA recombination"/>
    <property type="evidence" value="ECO:0007669"/>
    <property type="project" value="UniProtKB-UniRule"/>
</dbReference>
<evidence type="ECO:0000256" key="2">
    <source>
        <dbReference type="ARBA" id="ARBA00022763"/>
    </source>
</evidence>
<dbReference type="Gene3D" id="2.40.50.140">
    <property type="entry name" value="Nucleic acid-binding proteins"/>
    <property type="match status" value="1"/>
</dbReference>
<feature type="domain" description="Helix-hairpin-helix DNA-binding motif class 1" evidence="7">
    <location>
        <begin position="72"/>
        <end position="91"/>
    </location>
</feature>
<dbReference type="SUPFAM" id="SSF46929">
    <property type="entry name" value="DNA helicase RuvA subunit, C-terminal domain"/>
    <property type="match status" value="1"/>
</dbReference>
<sequence length="204" mass="20425">MIASVSGRVAHVGLDACVLEAGGLGYRVHATPGTLAGLRDGSEATLATSLVVREDSMTLFGFADAEERDVFELVQTVSGVGPRLALAMLAVHSPDDLRRAVATEDLKALTLVPGIGQKGARRIILELGDRLGPAADGSPVVPAPSTGGGAARTDVVAALTGLGWAAKQAESAVDAVLAEESSAGADTGAVLRAALQHLGGGSRG</sequence>
<keyword evidence="8" id="KW-0547">Nucleotide-binding</keyword>
<dbReference type="GO" id="GO:0009378">
    <property type="term" value="F:four-way junction helicase activity"/>
    <property type="evidence" value="ECO:0007669"/>
    <property type="project" value="InterPro"/>
</dbReference>
<dbReference type="GO" id="GO:0005524">
    <property type="term" value="F:ATP binding"/>
    <property type="evidence" value="ECO:0007669"/>
    <property type="project" value="InterPro"/>
</dbReference>
<dbReference type="GO" id="GO:0005737">
    <property type="term" value="C:cytoplasm"/>
    <property type="evidence" value="ECO:0007669"/>
    <property type="project" value="UniProtKB-SubCell"/>
</dbReference>
<keyword evidence="8" id="KW-0378">Hydrolase</keyword>
<proteinExistence type="inferred from homology"/>
<dbReference type="InterPro" id="IPR000085">
    <property type="entry name" value="RuvA"/>
</dbReference>
<dbReference type="SUPFAM" id="SSF47781">
    <property type="entry name" value="RuvA domain 2-like"/>
    <property type="match status" value="1"/>
</dbReference>
<dbReference type="InterPro" id="IPR011114">
    <property type="entry name" value="RuvA_C"/>
</dbReference>
<keyword evidence="1 6" id="KW-0963">Cytoplasm</keyword>
<dbReference type="InterPro" id="IPR013849">
    <property type="entry name" value="DNA_helicase_Holl-junc_RuvA_I"/>
</dbReference>
<keyword evidence="9" id="KW-1185">Reference proteome</keyword>
<dbReference type="InterPro" id="IPR003583">
    <property type="entry name" value="Hlx-hairpin-Hlx_DNA-bd_motif"/>
</dbReference>
<dbReference type="EMBL" id="FNTX01000001">
    <property type="protein sequence ID" value="SEE05383.1"/>
    <property type="molecule type" value="Genomic_DNA"/>
</dbReference>
<dbReference type="Pfam" id="PF07499">
    <property type="entry name" value="RuvA_C"/>
    <property type="match status" value="1"/>
</dbReference>
<dbReference type="InterPro" id="IPR010994">
    <property type="entry name" value="RuvA_2-like"/>
</dbReference>
<dbReference type="SUPFAM" id="SSF50249">
    <property type="entry name" value="Nucleic acid-binding proteins"/>
    <property type="match status" value="1"/>
</dbReference>
<name>A0A1H5FPN3_9MICO</name>
<gene>
    <name evidence="6" type="primary">ruvA</name>
    <name evidence="8" type="ORF">SAMN04488554_1408</name>
</gene>
<dbReference type="GO" id="GO:0006281">
    <property type="term" value="P:DNA repair"/>
    <property type="evidence" value="ECO:0007669"/>
    <property type="project" value="UniProtKB-UniRule"/>
</dbReference>
<comment type="similarity">
    <text evidence="6">Belongs to the RuvA family.</text>
</comment>
<comment type="subcellular location">
    <subcellularLocation>
        <location evidence="6">Cytoplasm</location>
    </subcellularLocation>
</comment>
<dbReference type="NCBIfam" id="TIGR00084">
    <property type="entry name" value="ruvA"/>
    <property type="match status" value="1"/>
</dbReference>
<dbReference type="Pfam" id="PF14520">
    <property type="entry name" value="HHH_5"/>
    <property type="match status" value="1"/>
</dbReference>
<dbReference type="GO" id="GO:0009379">
    <property type="term" value="C:Holliday junction helicase complex"/>
    <property type="evidence" value="ECO:0007669"/>
    <property type="project" value="InterPro"/>
</dbReference>
<reference evidence="9" key="1">
    <citation type="submission" date="2016-10" db="EMBL/GenBank/DDBJ databases">
        <authorList>
            <person name="Varghese N."/>
            <person name="Submissions S."/>
        </authorList>
    </citation>
    <scope>NUCLEOTIDE SEQUENCE [LARGE SCALE GENOMIC DNA]</scope>
    <source>
        <strain evidence="9">DSM 21368</strain>
    </source>
</reference>
<comment type="subunit">
    <text evidence="6">Homotetramer. Forms an RuvA(8)-RuvB(12)-Holliday junction (HJ) complex. HJ DNA is sandwiched between 2 RuvA tetramers; dsDNA enters through RuvA and exits via RuvB. An RuvB hexamer assembles on each DNA strand where it exits the tetramer. Each RuvB hexamer is contacted by two RuvA subunits (via domain III) on 2 adjacent RuvB subunits; this complex drives branch migration. In the full resolvosome a probable DNA-RuvA(4)-RuvB(12)-RuvC(2) complex forms which resolves the HJ.</text>
</comment>
<evidence type="ECO:0000256" key="3">
    <source>
        <dbReference type="ARBA" id="ARBA00023125"/>
    </source>
</evidence>
<keyword evidence="8" id="KW-0067">ATP-binding</keyword>
<dbReference type="Proteomes" id="UP000199220">
    <property type="component" value="Unassembled WGS sequence"/>
</dbReference>
<evidence type="ECO:0000259" key="7">
    <source>
        <dbReference type="SMART" id="SM00278"/>
    </source>
</evidence>
<comment type="function">
    <text evidence="6">The RuvA-RuvB-RuvC complex processes Holliday junction (HJ) DNA during genetic recombination and DNA repair, while the RuvA-RuvB complex plays an important role in the rescue of blocked DNA replication forks via replication fork reversal (RFR). RuvA specifically binds to HJ cruciform DNA, conferring on it an open structure. The RuvB hexamer acts as an ATP-dependent pump, pulling dsDNA into and through the RuvAB complex. HJ branch migration allows RuvC to scan DNA until it finds its consensus sequence, where it cleaves and resolves the cruciform DNA.</text>
</comment>
<dbReference type="InterPro" id="IPR036267">
    <property type="entry name" value="RuvA_C_sf"/>
</dbReference>
<organism evidence="8 9">
    <name type="scientific">Ruania alba</name>
    <dbReference type="NCBI Taxonomy" id="648782"/>
    <lineage>
        <taxon>Bacteria</taxon>
        <taxon>Bacillati</taxon>
        <taxon>Actinomycetota</taxon>
        <taxon>Actinomycetes</taxon>
        <taxon>Micrococcales</taxon>
        <taxon>Ruaniaceae</taxon>
        <taxon>Ruania</taxon>
    </lineage>
</organism>
<dbReference type="GO" id="GO:0048476">
    <property type="term" value="C:Holliday junction resolvase complex"/>
    <property type="evidence" value="ECO:0007669"/>
    <property type="project" value="UniProtKB-UniRule"/>
</dbReference>
<dbReference type="AlphaFoldDB" id="A0A1H5FPN3"/>
<keyword evidence="3 6" id="KW-0238">DNA-binding</keyword>
<dbReference type="Gene3D" id="1.10.8.10">
    <property type="entry name" value="DNA helicase RuvA subunit, C-terminal domain"/>
    <property type="match status" value="1"/>
</dbReference>
<keyword evidence="5 6" id="KW-0234">DNA repair</keyword>
<dbReference type="STRING" id="648782.SAMN04488554_1408"/>
<evidence type="ECO:0000256" key="1">
    <source>
        <dbReference type="ARBA" id="ARBA00022490"/>
    </source>
</evidence>
<evidence type="ECO:0000256" key="5">
    <source>
        <dbReference type="ARBA" id="ARBA00023204"/>
    </source>
</evidence>
<evidence type="ECO:0000313" key="9">
    <source>
        <dbReference type="Proteomes" id="UP000199220"/>
    </source>
</evidence>
<dbReference type="HAMAP" id="MF_00031">
    <property type="entry name" value="DNA_HJ_migration_RuvA"/>
    <property type="match status" value="1"/>
</dbReference>
<dbReference type="OrthoDB" id="5293449at2"/>
<dbReference type="InterPro" id="IPR012340">
    <property type="entry name" value="NA-bd_OB-fold"/>
</dbReference>
<dbReference type="RefSeq" id="WP_089772271.1">
    <property type="nucleotide sequence ID" value="NZ_FNTX01000001.1"/>
</dbReference>
<comment type="domain">
    <text evidence="6">Has three domains with a flexible linker between the domains II and III and assumes an 'L' shape. Domain III is highly mobile and contacts RuvB.</text>
</comment>
<dbReference type="GO" id="GO:0000400">
    <property type="term" value="F:four-way junction DNA binding"/>
    <property type="evidence" value="ECO:0007669"/>
    <property type="project" value="UniProtKB-UniRule"/>
</dbReference>
<evidence type="ECO:0000313" key="8">
    <source>
        <dbReference type="EMBL" id="SEE05383.1"/>
    </source>
</evidence>
<feature type="region of interest" description="Domain III" evidence="6">
    <location>
        <begin position="153"/>
        <end position="204"/>
    </location>
</feature>
<accession>A0A1H5FPN3</accession>